<reference evidence="3 4" key="1">
    <citation type="submission" date="2022-08" db="EMBL/GenBank/DDBJ databases">
        <title>Reclassification of Massilia species as members of the genera Telluria, Duganella, Pseudoduganella, Mokoshia gen. nov. and Zemynaea gen. nov. using orthogonal and non-orthogonal genome-based approaches.</title>
        <authorList>
            <person name="Bowman J.P."/>
        </authorList>
    </citation>
    <scope>NUCLEOTIDE SEQUENCE [LARGE SCALE GENOMIC DNA]</scope>
    <source>
        <strain evidence="3 4">JCM 31606</strain>
    </source>
</reference>
<feature type="signal peptide" evidence="1">
    <location>
        <begin position="1"/>
        <end position="22"/>
    </location>
</feature>
<name>A0ABT2CTD1_9BURK</name>
<proteinExistence type="predicted"/>
<evidence type="ECO:0000259" key="2">
    <source>
        <dbReference type="Pfam" id="PF06439"/>
    </source>
</evidence>
<evidence type="ECO:0000256" key="1">
    <source>
        <dbReference type="SAM" id="SignalP"/>
    </source>
</evidence>
<dbReference type="Proteomes" id="UP001204621">
    <property type="component" value="Unassembled WGS sequence"/>
</dbReference>
<protein>
    <submittedName>
        <fullName evidence="3">DUF1080 domain-containing protein</fullName>
    </submittedName>
</protein>
<organism evidence="3 4">
    <name type="scientific">Massilia terrae</name>
    <dbReference type="NCBI Taxonomy" id="1811224"/>
    <lineage>
        <taxon>Bacteria</taxon>
        <taxon>Pseudomonadati</taxon>
        <taxon>Pseudomonadota</taxon>
        <taxon>Betaproteobacteria</taxon>
        <taxon>Burkholderiales</taxon>
        <taxon>Oxalobacteraceae</taxon>
        <taxon>Telluria group</taxon>
        <taxon>Massilia</taxon>
    </lineage>
</organism>
<comment type="caution">
    <text evidence="3">The sequence shown here is derived from an EMBL/GenBank/DDBJ whole genome shotgun (WGS) entry which is preliminary data.</text>
</comment>
<gene>
    <name evidence="3" type="ORF">NX778_04090</name>
</gene>
<keyword evidence="4" id="KW-1185">Reference proteome</keyword>
<evidence type="ECO:0000313" key="4">
    <source>
        <dbReference type="Proteomes" id="UP001204621"/>
    </source>
</evidence>
<sequence length="212" mass="22189">MVKLSMAAGVFALAAIAGCASAGPLFNGRDFDGFELSTGTPAALSDVFVQRPDGVIAVTGKPSGFLASRATYTNYRLHVEYRWSGKPGNSGVLLHIASGPKDGVWPVSQQVQTKHGFNGDLLPMAGARFAEPLTTAPGAYPPIKGHTAPDSEKPAGEWNSIDVVCQDGAIDVSINGVAQNRVTRSDPASGHVGFQLEGAPYELRNVTIEPLD</sequence>
<dbReference type="EMBL" id="JANUGU010000001">
    <property type="protein sequence ID" value="MCS0657241.1"/>
    <property type="molecule type" value="Genomic_DNA"/>
</dbReference>
<dbReference type="RefSeq" id="WP_258810394.1">
    <property type="nucleotide sequence ID" value="NZ_JANUGU010000001.1"/>
</dbReference>
<feature type="chain" id="PRO_5045681264" evidence="1">
    <location>
        <begin position="23"/>
        <end position="212"/>
    </location>
</feature>
<dbReference type="Pfam" id="PF06439">
    <property type="entry name" value="3keto-disac_hyd"/>
    <property type="match status" value="1"/>
</dbReference>
<evidence type="ECO:0000313" key="3">
    <source>
        <dbReference type="EMBL" id="MCS0657241.1"/>
    </source>
</evidence>
<accession>A0ABT2CTD1</accession>
<dbReference type="PROSITE" id="PS51257">
    <property type="entry name" value="PROKAR_LIPOPROTEIN"/>
    <property type="match status" value="1"/>
</dbReference>
<keyword evidence="1" id="KW-0732">Signal</keyword>
<feature type="domain" description="3-keto-alpha-glucoside-1,2-lyase/3-keto-2-hydroxy-glucal hydratase" evidence="2">
    <location>
        <begin position="23"/>
        <end position="209"/>
    </location>
</feature>
<dbReference type="InterPro" id="IPR010496">
    <property type="entry name" value="AL/BT2_dom"/>
</dbReference>
<dbReference type="Gene3D" id="2.60.120.560">
    <property type="entry name" value="Exo-inulinase, domain 1"/>
    <property type="match status" value="1"/>
</dbReference>